<dbReference type="Gene3D" id="3.50.50.60">
    <property type="entry name" value="FAD/NAD(P)-binding domain"/>
    <property type="match status" value="2"/>
</dbReference>
<dbReference type="GO" id="GO:0016491">
    <property type="term" value="F:oxidoreductase activity"/>
    <property type="evidence" value="ECO:0007669"/>
    <property type="project" value="UniProtKB-KW"/>
</dbReference>
<dbReference type="PANTHER" id="PTHR42949">
    <property type="entry name" value="ANAEROBIC GLYCEROL-3-PHOSPHATE DEHYDROGENASE SUBUNIT B"/>
    <property type="match status" value="1"/>
</dbReference>
<feature type="domain" description="FAD/NAD(P)-binding" evidence="2">
    <location>
        <begin position="171"/>
        <end position="446"/>
    </location>
</feature>
<dbReference type="Gene3D" id="3.10.20.440">
    <property type="entry name" value="2Fe-2S iron-sulphur cluster binding domain, sarcosine oxidase, alpha subunit, N-terminal domain"/>
    <property type="match status" value="1"/>
</dbReference>
<keyword evidence="4" id="KW-1185">Reference proteome</keyword>
<reference evidence="4" key="1">
    <citation type="submission" date="2017-05" db="EMBL/GenBank/DDBJ databases">
        <authorList>
            <person name="Macchi M."/>
            <person name="Festa S."/>
            <person name="Coppotelli B.M."/>
            <person name="Morelli I.S."/>
        </authorList>
    </citation>
    <scope>NUCLEOTIDE SEQUENCE [LARGE SCALE GENOMIC DNA]</scope>
    <source>
        <strain evidence="4">I</strain>
    </source>
</reference>
<dbReference type="RefSeq" id="WP_144445879.1">
    <property type="nucleotide sequence ID" value="NZ_NHON01000193.1"/>
</dbReference>
<gene>
    <name evidence="3" type="ORF">BWR60_35685</name>
</gene>
<evidence type="ECO:0000256" key="1">
    <source>
        <dbReference type="ARBA" id="ARBA00023002"/>
    </source>
</evidence>
<dbReference type="InterPro" id="IPR023753">
    <property type="entry name" value="FAD/NAD-binding_dom"/>
</dbReference>
<dbReference type="PRINTS" id="PR00469">
    <property type="entry name" value="PNDRDTASEII"/>
</dbReference>
<comment type="caution">
    <text evidence="3">The sequence shown here is derived from an EMBL/GenBank/DDBJ whole genome shotgun (WGS) entry which is preliminary data.</text>
</comment>
<evidence type="ECO:0000313" key="4">
    <source>
        <dbReference type="Proteomes" id="UP000196655"/>
    </source>
</evidence>
<dbReference type="InterPro" id="IPR051691">
    <property type="entry name" value="Metab_Enz_Cyan_OpOx_G3PDH"/>
</dbReference>
<dbReference type="PANTHER" id="PTHR42949:SF3">
    <property type="entry name" value="ANAEROBIC GLYCEROL-3-PHOSPHATE DEHYDROGENASE SUBUNIT B"/>
    <property type="match status" value="1"/>
</dbReference>
<evidence type="ECO:0000259" key="2">
    <source>
        <dbReference type="Pfam" id="PF07992"/>
    </source>
</evidence>
<dbReference type="AlphaFoldDB" id="A0A211YSC7"/>
<name>A0A211YSC7_9PROT</name>
<dbReference type="Pfam" id="PF13510">
    <property type="entry name" value="Fer2_4"/>
    <property type="match status" value="1"/>
</dbReference>
<dbReference type="PRINTS" id="PR00368">
    <property type="entry name" value="FADPNR"/>
</dbReference>
<dbReference type="InterPro" id="IPR036188">
    <property type="entry name" value="FAD/NAD-bd_sf"/>
</dbReference>
<feature type="non-terminal residue" evidence="3">
    <location>
        <position position="469"/>
    </location>
</feature>
<dbReference type="InterPro" id="IPR042204">
    <property type="entry name" value="2Fe-2S-bd_N"/>
</dbReference>
<organism evidence="3 4">
    <name type="scientific">Inquilinus limosus</name>
    <dbReference type="NCBI Taxonomy" id="171674"/>
    <lineage>
        <taxon>Bacteria</taxon>
        <taxon>Pseudomonadati</taxon>
        <taxon>Pseudomonadota</taxon>
        <taxon>Alphaproteobacteria</taxon>
        <taxon>Rhodospirillales</taxon>
        <taxon>Rhodospirillaceae</taxon>
        <taxon>Inquilinus</taxon>
    </lineage>
</organism>
<dbReference type="Pfam" id="PF07992">
    <property type="entry name" value="Pyr_redox_2"/>
    <property type="match status" value="1"/>
</dbReference>
<dbReference type="EMBL" id="NHON01000193">
    <property type="protein sequence ID" value="OWJ55889.1"/>
    <property type="molecule type" value="Genomic_DNA"/>
</dbReference>
<dbReference type="Proteomes" id="UP000196655">
    <property type="component" value="Unassembled WGS sequence"/>
</dbReference>
<keyword evidence="1" id="KW-0560">Oxidoreductase</keyword>
<sequence>MTSHRLAQGGLIDRSARLGFTFDGQRYEGHPGDTLASALLANGVRLVGRSFKYHRPRGILSAGSEEPNALVELRTGGRHEPNTRATVVELYDGLVANSQNRWPSLSFDALGVLNGLLAPVFPAGFYYKTFMWPASFWEPVYERIIRRAAGLGAAPTETDPDRYERRHAFCDVLVVGGGPAGLSAALAAAEAGARVILCDETDRFGGSLLGEDEPVEGRPAADWVAERLAALQGFGDRVTLVPRGTAFGIYDHGTVGLVERVADHLAEPPAHLPRQRFWTIRAKAIVVAAGAIEQPLVFPNNDRPGVMLAGAAHRYAHRYAVAPGKRVLVAGIDDGAARAALALKRHGVEVAGLVDGRAALPDPLSEELRAAGIAIHAGSAVRGAKGRLGVEGARIGAAGGSGRAVAIDCDAIAISGGWMPTTHLLSQRGIRPKLDWTRGGYVLPDLNGPLLAAGACAGRATTEAAIADG</sequence>
<dbReference type="OrthoDB" id="5287468at2"/>
<protein>
    <submittedName>
        <fullName evidence="3">Sarcosine oxidase subunit alpha</fullName>
    </submittedName>
</protein>
<accession>A0A211YSC7</accession>
<dbReference type="SUPFAM" id="SSF51905">
    <property type="entry name" value="FAD/NAD(P)-binding domain"/>
    <property type="match status" value="1"/>
</dbReference>
<evidence type="ECO:0000313" key="3">
    <source>
        <dbReference type="EMBL" id="OWJ55889.1"/>
    </source>
</evidence>
<proteinExistence type="predicted"/>